<dbReference type="Pfam" id="PF03466">
    <property type="entry name" value="LysR_substrate"/>
    <property type="match status" value="1"/>
</dbReference>
<dbReference type="GO" id="GO:0009891">
    <property type="term" value="P:positive regulation of biosynthetic process"/>
    <property type="evidence" value="ECO:0007669"/>
    <property type="project" value="UniProtKB-ARBA"/>
</dbReference>
<dbReference type="InterPro" id="IPR005119">
    <property type="entry name" value="LysR_subst-bd"/>
</dbReference>
<gene>
    <name evidence="6" type="ORF">SAMN05216214_109143</name>
</gene>
<dbReference type="InterPro" id="IPR000847">
    <property type="entry name" value="LysR_HTH_N"/>
</dbReference>
<dbReference type="SUPFAM" id="SSF46785">
    <property type="entry name" value="Winged helix' DNA-binding domain"/>
    <property type="match status" value="1"/>
</dbReference>
<keyword evidence="3" id="KW-0238">DNA-binding</keyword>
<dbReference type="PANTHER" id="PTHR30537:SF74">
    <property type="entry name" value="HTH-TYPE TRANSCRIPTIONAL REGULATOR TRPI"/>
    <property type="match status" value="1"/>
</dbReference>
<dbReference type="EMBL" id="FOAS01000009">
    <property type="protein sequence ID" value="SEL22612.1"/>
    <property type="molecule type" value="Genomic_DNA"/>
</dbReference>
<keyword evidence="2" id="KW-0805">Transcription regulation</keyword>
<protein>
    <submittedName>
        <fullName evidence="6">LysR family transcriptional regulator, glycine cleavage system transcriptional activator</fullName>
    </submittedName>
</protein>
<dbReference type="PANTHER" id="PTHR30537">
    <property type="entry name" value="HTH-TYPE TRANSCRIPTIONAL REGULATOR"/>
    <property type="match status" value="1"/>
</dbReference>
<dbReference type="Gene3D" id="3.40.190.10">
    <property type="entry name" value="Periplasmic binding protein-like II"/>
    <property type="match status" value="2"/>
</dbReference>
<evidence type="ECO:0000313" key="7">
    <source>
        <dbReference type="Proteomes" id="UP000185766"/>
    </source>
</evidence>
<dbReference type="Gene3D" id="1.10.10.10">
    <property type="entry name" value="Winged helix-like DNA-binding domain superfamily/Winged helix DNA-binding domain"/>
    <property type="match status" value="1"/>
</dbReference>
<dbReference type="RefSeq" id="WP_074868092.1">
    <property type="nucleotide sequence ID" value="NZ_FOAS01000009.1"/>
</dbReference>
<reference evidence="6 7" key="1">
    <citation type="submission" date="2016-10" db="EMBL/GenBank/DDBJ databases">
        <authorList>
            <person name="de Groot N.N."/>
        </authorList>
    </citation>
    <scope>NUCLEOTIDE SEQUENCE [LARGE SCALE GENOMIC DNA]</scope>
    <source>
        <strain evidence="6 7">JCM 19513</strain>
    </source>
</reference>
<dbReference type="Proteomes" id="UP000185766">
    <property type="component" value="Unassembled WGS sequence"/>
</dbReference>
<dbReference type="Pfam" id="PF00126">
    <property type="entry name" value="HTH_1"/>
    <property type="match status" value="1"/>
</dbReference>
<name>A0A1H7NGF4_9GAMM</name>
<dbReference type="PRINTS" id="PR00039">
    <property type="entry name" value="HTHLYSR"/>
</dbReference>
<dbReference type="CDD" id="cd08432">
    <property type="entry name" value="PBP2_GcdR_TrpI_HvrB_AmpR_like"/>
    <property type="match status" value="1"/>
</dbReference>
<proteinExistence type="inferred from homology"/>
<accession>A0A1H7NGF4</accession>
<dbReference type="InterPro" id="IPR036388">
    <property type="entry name" value="WH-like_DNA-bd_sf"/>
</dbReference>
<evidence type="ECO:0000256" key="4">
    <source>
        <dbReference type="ARBA" id="ARBA00023163"/>
    </source>
</evidence>
<dbReference type="FunFam" id="1.10.10.10:FF:000038">
    <property type="entry name" value="Glycine cleavage system transcriptional activator"/>
    <property type="match status" value="1"/>
</dbReference>
<dbReference type="InterPro" id="IPR058163">
    <property type="entry name" value="LysR-type_TF_proteobact-type"/>
</dbReference>
<dbReference type="GO" id="GO:0006351">
    <property type="term" value="P:DNA-templated transcription"/>
    <property type="evidence" value="ECO:0007669"/>
    <property type="project" value="TreeGrafter"/>
</dbReference>
<evidence type="ECO:0000313" key="6">
    <source>
        <dbReference type="EMBL" id="SEL22612.1"/>
    </source>
</evidence>
<keyword evidence="7" id="KW-1185">Reference proteome</keyword>
<dbReference type="InterPro" id="IPR036390">
    <property type="entry name" value="WH_DNA-bd_sf"/>
</dbReference>
<organism evidence="6 7">
    <name type="scientific">Atopomonas hussainii</name>
    <dbReference type="NCBI Taxonomy" id="1429083"/>
    <lineage>
        <taxon>Bacteria</taxon>
        <taxon>Pseudomonadati</taxon>
        <taxon>Pseudomonadota</taxon>
        <taxon>Gammaproteobacteria</taxon>
        <taxon>Pseudomonadales</taxon>
        <taxon>Pseudomonadaceae</taxon>
        <taxon>Atopomonas</taxon>
    </lineage>
</organism>
<evidence type="ECO:0000256" key="3">
    <source>
        <dbReference type="ARBA" id="ARBA00023125"/>
    </source>
</evidence>
<comment type="similarity">
    <text evidence="1">Belongs to the LysR transcriptional regulatory family.</text>
</comment>
<dbReference type="SUPFAM" id="SSF53850">
    <property type="entry name" value="Periplasmic binding protein-like II"/>
    <property type="match status" value="1"/>
</dbReference>
<dbReference type="STRING" id="1429083.GCA_001885685_03089"/>
<dbReference type="GO" id="GO:0043565">
    <property type="term" value="F:sequence-specific DNA binding"/>
    <property type="evidence" value="ECO:0007669"/>
    <property type="project" value="TreeGrafter"/>
</dbReference>
<dbReference type="GO" id="GO:0003700">
    <property type="term" value="F:DNA-binding transcription factor activity"/>
    <property type="evidence" value="ECO:0007669"/>
    <property type="project" value="InterPro"/>
</dbReference>
<sequence length="301" mass="34091">MTSLPPLNALRAFEASARLGSFTRAGEELHVTQAAVSQQVKLLERHLDCQLFIREAKGLRLTDIGRSYLPPLTQAFHNLHSSTEELFGERSRTQISVKASSSFAEHFLAPRLHRFLAEYPRFRLRISSSPWTVFEDDSNADVEICNGYGDWSNRQVERLTTEHWLVVCSPETLDQRGAPGSARELCEWPLYSVLGYREGWHQWLACQQVDGLAPPAALEFDTTTLAMQAVRRGDGVLLTRSFLVEDALRDGSLVRPHAGVMATRGGHYLVCQRGDQRPKVLAFCDWLKREVRHHGAGLRRW</sequence>
<evidence type="ECO:0000256" key="2">
    <source>
        <dbReference type="ARBA" id="ARBA00023015"/>
    </source>
</evidence>
<dbReference type="PROSITE" id="PS50931">
    <property type="entry name" value="HTH_LYSR"/>
    <property type="match status" value="1"/>
</dbReference>
<feature type="domain" description="HTH lysR-type" evidence="5">
    <location>
        <begin position="5"/>
        <end position="62"/>
    </location>
</feature>
<evidence type="ECO:0000256" key="1">
    <source>
        <dbReference type="ARBA" id="ARBA00009437"/>
    </source>
</evidence>
<keyword evidence="4" id="KW-0804">Transcription</keyword>
<evidence type="ECO:0000259" key="5">
    <source>
        <dbReference type="PROSITE" id="PS50931"/>
    </source>
</evidence>
<dbReference type="AlphaFoldDB" id="A0A1H7NGF4"/>